<comment type="caution">
    <text evidence="2">The sequence shown here is derived from an EMBL/GenBank/DDBJ whole genome shotgun (WGS) entry which is preliminary data.</text>
</comment>
<dbReference type="Gene3D" id="3.90.1210.10">
    <property type="entry name" value="Antifreeze-like/N-acetylneuraminic acid synthase C-terminal domain"/>
    <property type="match status" value="1"/>
</dbReference>
<proteinExistence type="predicted"/>
<feature type="domain" description="AFP-like" evidence="1">
    <location>
        <begin position="282"/>
        <end position="340"/>
    </location>
</feature>
<dbReference type="InterPro" id="IPR006190">
    <property type="entry name" value="SAF_AFP_Neu5Ac"/>
</dbReference>
<keyword evidence="3" id="KW-1185">Reference proteome</keyword>
<dbReference type="CDD" id="cd11615">
    <property type="entry name" value="SAF_NeuB_like"/>
    <property type="match status" value="1"/>
</dbReference>
<gene>
    <name evidence="2" type="ORF">CALK_2346</name>
</gene>
<dbReference type="SMART" id="SM00858">
    <property type="entry name" value="SAF"/>
    <property type="match status" value="1"/>
</dbReference>
<organism evidence="2 3">
    <name type="scientific">Chitinivibrio alkaliphilus ACht1</name>
    <dbReference type="NCBI Taxonomy" id="1313304"/>
    <lineage>
        <taxon>Bacteria</taxon>
        <taxon>Pseudomonadati</taxon>
        <taxon>Fibrobacterota</taxon>
        <taxon>Chitinivibrionia</taxon>
        <taxon>Chitinivibrionales</taxon>
        <taxon>Chitinivibrionaceae</taxon>
        <taxon>Chitinivibrio</taxon>
    </lineage>
</organism>
<dbReference type="GO" id="GO:0047444">
    <property type="term" value="F:N-acylneuraminate-9-phosphate synthase activity"/>
    <property type="evidence" value="ECO:0007669"/>
    <property type="project" value="TreeGrafter"/>
</dbReference>
<dbReference type="GO" id="GO:0016051">
    <property type="term" value="P:carbohydrate biosynthetic process"/>
    <property type="evidence" value="ECO:0007669"/>
    <property type="project" value="InterPro"/>
</dbReference>
<dbReference type="InterPro" id="IPR013132">
    <property type="entry name" value="PseI/NeuA/B-like_N"/>
</dbReference>
<dbReference type="InterPro" id="IPR036732">
    <property type="entry name" value="AFP_Neu5c_C_sf"/>
</dbReference>
<dbReference type="InterPro" id="IPR051690">
    <property type="entry name" value="PseI-like"/>
</dbReference>
<dbReference type="Pfam" id="PF03102">
    <property type="entry name" value="NeuB"/>
    <property type="match status" value="1"/>
</dbReference>
<dbReference type="EMBL" id="ASJR01000031">
    <property type="protein sequence ID" value="ERP30821.1"/>
    <property type="molecule type" value="Genomic_DNA"/>
</dbReference>
<dbReference type="PANTHER" id="PTHR42966:SF2">
    <property type="entry name" value="PSEUDAMINIC ACID SYNTHASE"/>
    <property type="match status" value="1"/>
</dbReference>
<evidence type="ECO:0000259" key="1">
    <source>
        <dbReference type="PROSITE" id="PS50844"/>
    </source>
</evidence>
<evidence type="ECO:0000313" key="2">
    <source>
        <dbReference type="EMBL" id="ERP30821.1"/>
    </source>
</evidence>
<evidence type="ECO:0000313" key="3">
    <source>
        <dbReference type="Proteomes" id="UP000017148"/>
    </source>
</evidence>
<protein>
    <submittedName>
        <fullName evidence="2">Pseudaminic acid synthase</fullName>
    </submittedName>
</protein>
<dbReference type="SUPFAM" id="SSF51569">
    <property type="entry name" value="Aldolase"/>
    <property type="match status" value="1"/>
</dbReference>
<dbReference type="Pfam" id="PF08666">
    <property type="entry name" value="SAF"/>
    <property type="match status" value="1"/>
</dbReference>
<name>U7D5J9_9BACT</name>
<dbReference type="InterPro" id="IPR057736">
    <property type="entry name" value="SAF_PseI/NeuA/NeuB"/>
</dbReference>
<dbReference type="NCBIfam" id="TIGR03586">
    <property type="entry name" value="PseI"/>
    <property type="match status" value="1"/>
</dbReference>
<dbReference type="RefSeq" id="WP_022637703.1">
    <property type="nucleotide sequence ID" value="NZ_ASJR01000031.1"/>
</dbReference>
<dbReference type="InterPro" id="IPR020030">
    <property type="entry name" value="Pseudaminic_synth_PseI"/>
</dbReference>
<dbReference type="Gene3D" id="3.20.20.70">
    <property type="entry name" value="Aldolase class I"/>
    <property type="match status" value="1"/>
</dbReference>
<accession>U7D5J9</accession>
<dbReference type="eggNOG" id="COG2089">
    <property type="taxonomic scope" value="Bacteria"/>
</dbReference>
<dbReference type="InterPro" id="IPR013785">
    <property type="entry name" value="Aldolase_TIM"/>
</dbReference>
<reference evidence="2 3" key="1">
    <citation type="journal article" date="2013" name="Environ. Microbiol.">
        <title>Genome analysis of Chitinivibrio alkaliphilus gen. nov., sp. nov., a novel extremely haloalkaliphilic anaerobic chitinolytic bacterium from the candidate phylum Termite Group 3.</title>
        <authorList>
            <person name="Sorokin D.Y."/>
            <person name="Gumerov V.M."/>
            <person name="Rakitin A.L."/>
            <person name="Beletsky A.V."/>
            <person name="Damste J.S."/>
            <person name="Muyzer G."/>
            <person name="Mardanov A.V."/>
            <person name="Ravin N.V."/>
        </authorList>
    </citation>
    <scope>NUCLEOTIDE SEQUENCE [LARGE SCALE GENOMIC DNA]</scope>
    <source>
        <strain evidence="2 3">ACht1</strain>
    </source>
</reference>
<dbReference type="Proteomes" id="UP000017148">
    <property type="component" value="Unassembled WGS sequence"/>
</dbReference>
<sequence>MNTPKTYIIAELSANHGGDITIAKETIRAAKESGADAVKVQTYTADTLTIDCTADCFQIHQGTAWDGKTLYELYKEAYMPWEWQPILKKYAQSLQIPLFSSPFDTTAVDFLDAMNVPMYKIASFEITDIPLIEYTAAKKKPILISTGIATKEEIGAAVEACRRMENNAITLLMCTSQYPAKPEDANLATMVDMKHRFNVTVGLSDHTTGWEVACTAVALGATVVEKHFILDPAMGGPDASFSMAPTDFATMVEQIRLVEKIYGTVTYEMTEQKLKNRHFSRSLFVVADMAAGDIFTTENIRSIRPGTGLSPKYLPELLGKKATTAIPRGTPLSWNHIAPPLPSCASGDDQG</sequence>
<dbReference type="PATRIC" id="fig|1313304.3.peg.2235"/>
<dbReference type="STRING" id="1313304.CALK_2346"/>
<dbReference type="SUPFAM" id="SSF51269">
    <property type="entry name" value="AFP III-like domain"/>
    <property type="match status" value="1"/>
</dbReference>
<dbReference type="OrthoDB" id="9781701at2"/>
<dbReference type="AlphaFoldDB" id="U7D5J9"/>
<dbReference type="InterPro" id="IPR013974">
    <property type="entry name" value="SAF"/>
</dbReference>
<dbReference type="PANTHER" id="PTHR42966">
    <property type="entry name" value="N-ACETYLNEURAMINATE SYNTHASE"/>
    <property type="match status" value="1"/>
</dbReference>
<dbReference type="PROSITE" id="PS50844">
    <property type="entry name" value="AFP_LIKE"/>
    <property type="match status" value="1"/>
</dbReference>